<evidence type="ECO:0000256" key="1">
    <source>
        <dbReference type="SAM" id="MobiDB-lite"/>
    </source>
</evidence>
<reference evidence="2 4" key="1">
    <citation type="journal article" date="2014" name="BMC Genomics">
        <title>Genome sequence of Anopheles sinensis provides insight into genetics basis of mosquito competence for malaria parasites.</title>
        <authorList>
            <person name="Zhou D."/>
            <person name="Zhang D."/>
            <person name="Ding G."/>
            <person name="Shi L."/>
            <person name="Hou Q."/>
            <person name="Ye Y."/>
            <person name="Xu Y."/>
            <person name="Zhou H."/>
            <person name="Xiong C."/>
            <person name="Li S."/>
            <person name="Yu J."/>
            <person name="Hong S."/>
            <person name="Yu X."/>
            <person name="Zou P."/>
            <person name="Chen C."/>
            <person name="Chang X."/>
            <person name="Wang W."/>
            <person name="Lv Y."/>
            <person name="Sun Y."/>
            <person name="Ma L."/>
            <person name="Shen B."/>
            <person name="Zhu C."/>
        </authorList>
    </citation>
    <scope>NUCLEOTIDE SEQUENCE [LARGE SCALE GENOMIC DNA]</scope>
</reference>
<gene>
    <name evidence="2" type="ORF">ZHAS_00016395</name>
</gene>
<dbReference type="VEuPathDB" id="VectorBase:ASIS014583"/>
<dbReference type="AlphaFoldDB" id="A0A084WDA5"/>
<accession>A0A084WDA5</accession>
<feature type="compositionally biased region" description="Polar residues" evidence="1">
    <location>
        <begin position="91"/>
        <end position="106"/>
    </location>
</feature>
<proteinExistence type="predicted"/>
<protein>
    <submittedName>
        <fullName evidence="2 3">Uncharacterized protein</fullName>
    </submittedName>
</protein>
<feature type="compositionally biased region" description="Acidic residues" evidence="1">
    <location>
        <begin position="80"/>
        <end position="89"/>
    </location>
</feature>
<organism evidence="2">
    <name type="scientific">Anopheles sinensis</name>
    <name type="common">Mosquito</name>
    <dbReference type="NCBI Taxonomy" id="74873"/>
    <lineage>
        <taxon>Eukaryota</taxon>
        <taxon>Metazoa</taxon>
        <taxon>Ecdysozoa</taxon>
        <taxon>Arthropoda</taxon>
        <taxon>Hexapoda</taxon>
        <taxon>Insecta</taxon>
        <taxon>Pterygota</taxon>
        <taxon>Neoptera</taxon>
        <taxon>Endopterygota</taxon>
        <taxon>Diptera</taxon>
        <taxon>Nematocera</taxon>
        <taxon>Culicoidea</taxon>
        <taxon>Culicidae</taxon>
        <taxon>Anophelinae</taxon>
        <taxon>Anopheles</taxon>
    </lineage>
</organism>
<evidence type="ECO:0000313" key="4">
    <source>
        <dbReference type="Proteomes" id="UP000030765"/>
    </source>
</evidence>
<feature type="region of interest" description="Disordered" evidence="1">
    <location>
        <begin position="1"/>
        <end position="106"/>
    </location>
</feature>
<reference evidence="3" key="2">
    <citation type="submission" date="2020-05" db="UniProtKB">
        <authorList>
            <consortium name="EnsemblMetazoa"/>
        </authorList>
    </citation>
    <scope>IDENTIFICATION</scope>
</reference>
<dbReference type="Proteomes" id="UP000030765">
    <property type="component" value="Unassembled WGS sequence"/>
</dbReference>
<name>A0A084WDA5_ANOSI</name>
<evidence type="ECO:0000313" key="3">
    <source>
        <dbReference type="EnsemblMetazoa" id="ASIC016395-PA"/>
    </source>
</evidence>
<dbReference type="EMBL" id="ATLV01022979">
    <property type="status" value="NOT_ANNOTATED_CDS"/>
    <property type="molecule type" value="Genomic_DNA"/>
</dbReference>
<feature type="compositionally biased region" description="Low complexity" evidence="1">
    <location>
        <begin position="70"/>
        <end position="79"/>
    </location>
</feature>
<keyword evidence="4" id="KW-1185">Reference proteome</keyword>
<dbReference type="VEuPathDB" id="VectorBase:ASIC016395"/>
<dbReference type="EnsemblMetazoa" id="ASIC016395-RA">
    <property type="protein sequence ID" value="ASIC016395-PA"/>
    <property type="gene ID" value="ASIC016395"/>
</dbReference>
<dbReference type="EMBL" id="KE525339">
    <property type="protein sequence ID" value="KFB48199.1"/>
    <property type="molecule type" value="Genomic_DNA"/>
</dbReference>
<evidence type="ECO:0000313" key="2">
    <source>
        <dbReference type="EMBL" id="KFB48199.1"/>
    </source>
</evidence>
<sequence>MDPVPQPTGSVFPVRPSLDHLLAMGDDEDDNEPEGQKQEQEQQQACEEGEVVDSDITSVDPEQLEAANEQDATAVQVDQNDVDDDEPSEMTEPQQQPDAQQSTGSANPQQVYMVRFGVGLSLPGGKSLRYRFIVAMEKHGKIAFFYFDRTEGKLQQTLHRPAAIKCRGKLVGPVNQPRSQREAVSLN</sequence>